<dbReference type="Proteomes" id="UP000275408">
    <property type="component" value="Unassembled WGS sequence"/>
</dbReference>
<reference evidence="1 2" key="1">
    <citation type="journal article" date="2018" name="Sci. Rep.">
        <title>Comparative analysis of the Pocillopora damicornis genome highlights role of immune system in coral evolution.</title>
        <authorList>
            <person name="Cunning R."/>
            <person name="Bay R.A."/>
            <person name="Gillette P."/>
            <person name="Baker A.C."/>
            <person name="Traylor-Knowles N."/>
        </authorList>
    </citation>
    <scope>NUCLEOTIDE SEQUENCE [LARGE SCALE GENOMIC DNA]</scope>
    <source>
        <strain evidence="1">RSMAS</strain>
        <tissue evidence="1">Whole animal</tissue>
    </source>
</reference>
<evidence type="ECO:0000313" key="1">
    <source>
        <dbReference type="EMBL" id="RMX53902.1"/>
    </source>
</evidence>
<comment type="caution">
    <text evidence="1">The sequence shown here is derived from an EMBL/GenBank/DDBJ whole genome shotgun (WGS) entry which is preliminary data.</text>
</comment>
<dbReference type="EMBL" id="RCHS01001382">
    <property type="protein sequence ID" value="RMX53902.1"/>
    <property type="molecule type" value="Genomic_DNA"/>
</dbReference>
<organism evidence="1 2">
    <name type="scientific">Pocillopora damicornis</name>
    <name type="common">Cauliflower coral</name>
    <name type="synonym">Millepora damicornis</name>
    <dbReference type="NCBI Taxonomy" id="46731"/>
    <lineage>
        <taxon>Eukaryota</taxon>
        <taxon>Metazoa</taxon>
        <taxon>Cnidaria</taxon>
        <taxon>Anthozoa</taxon>
        <taxon>Hexacorallia</taxon>
        <taxon>Scleractinia</taxon>
        <taxon>Astrocoeniina</taxon>
        <taxon>Pocilloporidae</taxon>
        <taxon>Pocillopora</taxon>
    </lineage>
</organism>
<sequence>MQPLEISIRRQRNLSSIRFFLEKYFLNFGNMSNPVSSHGIELFTKLRSKLPEKIVSSQTISKNGKNY</sequence>
<evidence type="ECO:0000313" key="2">
    <source>
        <dbReference type="Proteomes" id="UP000275408"/>
    </source>
</evidence>
<protein>
    <submittedName>
        <fullName evidence="1">Uncharacterized protein</fullName>
    </submittedName>
</protein>
<dbReference type="AlphaFoldDB" id="A0A3M6UJW3"/>
<gene>
    <name evidence="1" type="ORF">pdam_00022961</name>
</gene>
<accession>A0A3M6UJW3</accession>
<keyword evidence="2" id="KW-1185">Reference proteome</keyword>
<proteinExistence type="predicted"/>
<name>A0A3M6UJW3_POCDA</name>